<proteinExistence type="predicted"/>
<dbReference type="Proteomes" id="UP000551878">
    <property type="component" value="Unassembled WGS sequence"/>
</dbReference>
<evidence type="ECO:0000313" key="2">
    <source>
        <dbReference type="EMBL" id="MBB5173597.1"/>
    </source>
</evidence>
<gene>
    <name evidence="2" type="ORF">HNQ41_001786</name>
</gene>
<dbReference type="Pfam" id="PF22819">
    <property type="entry name" value="TcaA_5th"/>
    <property type="match status" value="1"/>
</dbReference>
<comment type="caution">
    <text evidence="2">The sequence shown here is derived from an EMBL/GenBank/DDBJ whole genome shotgun (WGS) entry which is preliminary data.</text>
</comment>
<dbReference type="RefSeq" id="WP_184664046.1">
    <property type="nucleotide sequence ID" value="NZ_JACHHB010000007.1"/>
</dbReference>
<name>A0A840QQL8_9BACI</name>
<reference evidence="2 3" key="1">
    <citation type="submission" date="2020-08" db="EMBL/GenBank/DDBJ databases">
        <title>Genomic Encyclopedia of Type Strains, Phase IV (KMG-IV): sequencing the most valuable type-strain genomes for metagenomic binning, comparative biology and taxonomic classification.</title>
        <authorList>
            <person name="Goeker M."/>
        </authorList>
    </citation>
    <scope>NUCLEOTIDE SEQUENCE [LARGE SCALE GENOMIC DNA]</scope>
    <source>
        <strain evidence="2 3">DSM 24696</strain>
    </source>
</reference>
<feature type="domain" description="TcaA protein NTF2-like" evidence="1">
    <location>
        <begin position="38"/>
        <end position="142"/>
    </location>
</feature>
<dbReference type="AlphaFoldDB" id="A0A840QQL8"/>
<accession>A0A840QQL8</accession>
<organism evidence="2 3">
    <name type="scientific">Texcoconibacillus texcoconensis</name>
    <dbReference type="NCBI Taxonomy" id="1095777"/>
    <lineage>
        <taxon>Bacteria</taxon>
        <taxon>Bacillati</taxon>
        <taxon>Bacillota</taxon>
        <taxon>Bacilli</taxon>
        <taxon>Bacillales</taxon>
        <taxon>Bacillaceae</taxon>
        <taxon>Texcoconibacillus</taxon>
    </lineage>
</organism>
<dbReference type="EMBL" id="JACHHB010000007">
    <property type="protein sequence ID" value="MBB5173597.1"/>
    <property type="molecule type" value="Genomic_DNA"/>
</dbReference>
<evidence type="ECO:0000313" key="3">
    <source>
        <dbReference type="Proteomes" id="UP000551878"/>
    </source>
</evidence>
<evidence type="ECO:0000259" key="1">
    <source>
        <dbReference type="Pfam" id="PF22819"/>
    </source>
</evidence>
<sequence length="148" mass="18124">MVKRWGWIMPFVILLFACTNDEQNWTEVDATIYEEEIQELEEFTSLYLEQWANILQGKPFSHMEDFTVPNHHYYHMLRREYQNYLSQGVRENYEILETTSVETQDETFWRLSLEKRVETNETTEKRKVRYTIKQNNKRLVMTNRELLS</sequence>
<dbReference type="PROSITE" id="PS51257">
    <property type="entry name" value="PROKAR_LIPOPROTEIN"/>
    <property type="match status" value="1"/>
</dbReference>
<protein>
    <recommendedName>
        <fullName evidence="1">TcaA protein NTF2-like domain-containing protein</fullName>
    </recommendedName>
</protein>
<keyword evidence="3" id="KW-1185">Reference proteome</keyword>
<dbReference type="InterPro" id="IPR054528">
    <property type="entry name" value="TcaA_5th"/>
</dbReference>